<evidence type="ECO:0000259" key="1">
    <source>
        <dbReference type="Pfam" id="PF01526"/>
    </source>
</evidence>
<organism evidence="2 3">
    <name type="scientific">Skermanella aerolata</name>
    <dbReference type="NCBI Taxonomy" id="393310"/>
    <lineage>
        <taxon>Bacteria</taxon>
        <taxon>Pseudomonadati</taxon>
        <taxon>Pseudomonadota</taxon>
        <taxon>Alphaproteobacteria</taxon>
        <taxon>Rhodospirillales</taxon>
        <taxon>Azospirillaceae</taxon>
        <taxon>Skermanella</taxon>
    </lineage>
</organism>
<proteinExistence type="predicted"/>
<comment type="caution">
    <text evidence="2">The sequence shown here is derived from an EMBL/GenBank/DDBJ whole genome shotgun (WGS) entry which is preliminary data.</text>
</comment>
<gene>
    <name evidence="2" type="ORF">SAE02_73780</name>
</gene>
<dbReference type="GO" id="GO:0006313">
    <property type="term" value="P:DNA transposition"/>
    <property type="evidence" value="ECO:0007669"/>
    <property type="project" value="InterPro"/>
</dbReference>
<accession>A0A512E438</accession>
<evidence type="ECO:0000313" key="3">
    <source>
        <dbReference type="Proteomes" id="UP000321523"/>
    </source>
</evidence>
<keyword evidence="3" id="KW-1185">Reference proteome</keyword>
<dbReference type="AlphaFoldDB" id="A0A512E438"/>
<dbReference type="Proteomes" id="UP000321523">
    <property type="component" value="Unassembled WGS sequence"/>
</dbReference>
<reference evidence="2 3" key="1">
    <citation type="submission" date="2019-07" db="EMBL/GenBank/DDBJ databases">
        <title>Whole genome shotgun sequence of Skermanella aerolata NBRC 106429.</title>
        <authorList>
            <person name="Hosoyama A."/>
            <person name="Uohara A."/>
            <person name="Ohji S."/>
            <person name="Ichikawa N."/>
        </authorList>
    </citation>
    <scope>NUCLEOTIDE SEQUENCE [LARGE SCALE GENOMIC DNA]</scope>
    <source>
        <strain evidence="2 3">NBRC 106429</strain>
    </source>
</reference>
<dbReference type="Pfam" id="PF01526">
    <property type="entry name" value="DDE_Tnp_Tn3"/>
    <property type="match status" value="1"/>
</dbReference>
<dbReference type="InterPro" id="IPR002513">
    <property type="entry name" value="Tn3_Tnp_DDE_dom"/>
</dbReference>
<protein>
    <recommendedName>
        <fullName evidence="1">Tn3 transposase DDE domain-containing protein</fullName>
    </recommendedName>
</protein>
<name>A0A512E438_9PROT</name>
<dbReference type="GO" id="GO:0004803">
    <property type="term" value="F:transposase activity"/>
    <property type="evidence" value="ECO:0007669"/>
    <property type="project" value="InterPro"/>
</dbReference>
<sequence length="161" mass="18223">MSQATLVRKLCALSQHNQTRKAIFEFDKLIRSLYTLNYLRDPQLQRDIHRSQNRIEAYHQLRSALTQVSGGKQLLGRTDLAVAISNQCGRLIANIIIAYNSVLLSTLLERYQGGDNRRALALLRKISPVAWQHIHLLGHYTFRGNGHAIDLEALLANVKLG</sequence>
<evidence type="ECO:0000313" key="2">
    <source>
        <dbReference type="EMBL" id="GEO43230.1"/>
    </source>
</evidence>
<dbReference type="EMBL" id="BJYZ01000068">
    <property type="protein sequence ID" value="GEO43230.1"/>
    <property type="molecule type" value="Genomic_DNA"/>
</dbReference>
<feature type="domain" description="Tn3 transposase DDE" evidence="1">
    <location>
        <begin position="1"/>
        <end position="140"/>
    </location>
</feature>